<accession>A0ABQ8HTP5</accession>
<evidence type="ECO:0000256" key="1">
    <source>
        <dbReference type="SAM" id="Phobius"/>
    </source>
</evidence>
<evidence type="ECO:0008006" key="4">
    <source>
        <dbReference type="Google" id="ProtNLM"/>
    </source>
</evidence>
<comment type="caution">
    <text evidence="2">The sequence shown here is derived from an EMBL/GenBank/DDBJ whole genome shotgun (WGS) entry which is preliminary data.</text>
</comment>
<organism evidence="2 3">
    <name type="scientific">Xanthoceras sorbifolium</name>
    <dbReference type="NCBI Taxonomy" id="99658"/>
    <lineage>
        <taxon>Eukaryota</taxon>
        <taxon>Viridiplantae</taxon>
        <taxon>Streptophyta</taxon>
        <taxon>Embryophyta</taxon>
        <taxon>Tracheophyta</taxon>
        <taxon>Spermatophyta</taxon>
        <taxon>Magnoliopsida</taxon>
        <taxon>eudicotyledons</taxon>
        <taxon>Gunneridae</taxon>
        <taxon>Pentapetalae</taxon>
        <taxon>rosids</taxon>
        <taxon>malvids</taxon>
        <taxon>Sapindales</taxon>
        <taxon>Sapindaceae</taxon>
        <taxon>Xanthoceroideae</taxon>
        <taxon>Xanthoceras</taxon>
    </lineage>
</organism>
<keyword evidence="1" id="KW-0472">Membrane</keyword>
<proteinExistence type="predicted"/>
<reference evidence="2 3" key="1">
    <citation type="submission" date="2021-02" db="EMBL/GenBank/DDBJ databases">
        <title>Plant Genome Project.</title>
        <authorList>
            <person name="Zhang R.-G."/>
        </authorList>
    </citation>
    <scope>NUCLEOTIDE SEQUENCE [LARGE SCALE GENOMIC DNA]</scope>
    <source>
        <tissue evidence="2">Leaves</tissue>
    </source>
</reference>
<gene>
    <name evidence="2" type="ORF">JRO89_XS07G0137800</name>
</gene>
<protein>
    <recommendedName>
        <fullName evidence="4">Transmembrane protein</fullName>
    </recommendedName>
</protein>
<keyword evidence="3" id="KW-1185">Reference proteome</keyword>
<keyword evidence="1" id="KW-1133">Transmembrane helix</keyword>
<feature type="transmembrane region" description="Helical" evidence="1">
    <location>
        <begin position="69"/>
        <end position="92"/>
    </location>
</feature>
<name>A0ABQ8HTP5_9ROSI</name>
<keyword evidence="1" id="KW-0812">Transmembrane</keyword>
<sequence>MKVSNLKVMRFMPSYGGLVKFNLRALNFAELAEMDEDQGRRFRLTVIFSWNLIELATSMVGFSPSNTKVCVVVIVNLICASCCICFVVMPFISFDD</sequence>
<evidence type="ECO:0000313" key="3">
    <source>
        <dbReference type="Proteomes" id="UP000827721"/>
    </source>
</evidence>
<dbReference type="Proteomes" id="UP000827721">
    <property type="component" value="Unassembled WGS sequence"/>
</dbReference>
<dbReference type="EMBL" id="JAFEMO010000007">
    <property type="protein sequence ID" value="KAH7567745.1"/>
    <property type="molecule type" value="Genomic_DNA"/>
</dbReference>
<evidence type="ECO:0000313" key="2">
    <source>
        <dbReference type="EMBL" id="KAH7567745.1"/>
    </source>
</evidence>